<dbReference type="RefSeq" id="WP_303902103.1">
    <property type="nucleotide sequence ID" value="NZ_DYXC01000029.1"/>
</dbReference>
<evidence type="ECO:0000259" key="2">
    <source>
        <dbReference type="SMART" id="SM00014"/>
    </source>
</evidence>
<evidence type="ECO:0000256" key="1">
    <source>
        <dbReference type="SAM" id="Phobius"/>
    </source>
</evidence>
<feature type="transmembrane region" description="Helical" evidence="1">
    <location>
        <begin position="285"/>
        <end position="308"/>
    </location>
</feature>
<evidence type="ECO:0000313" key="4">
    <source>
        <dbReference type="Proteomes" id="UP000703315"/>
    </source>
</evidence>
<dbReference type="EMBL" id="DYXC01000029">
    <property type="protein sequence ID" value="HJF13569.1"/>
    <property type="molecule type" value="Genomic_DNA"/>
</dbReference>
<dbReference type="SMART" id="SM00014">
    <property type="entry name" value="acidPPc"/>
    <property type="match status" value="1"/>
</dbReference>
<feature type="transmembrane region" description="Helical" evidence="1">
    <location>
        <begin position="77"/>
        <end position="103"/>
    </location>
</feature>
<feature type="domain" description="Phosphatidic acid phosphatase type 2/haloperoxidase" evidence="2">
    <location>
        <begin position="113"/>
        <end position="219"/>
    </location>
</feature>
<dbReference type="Proteomes" id="UP000703315">
    <property type="component" value="Unassembled WGS sequence"/>
</dbReference>
<dbReference type="AlphaFoldDB" id="A0A921K812"/>
<feature type="transmembrane region" description="Helical" evidence="1">
    <location>
        <begin position="177"/>
        <end position="198"/>
    </location>
</feature>
<dbReference type="SUPFAM" id="SSF48317">
    <property type="entry name" value="Acid phosphatase/Vanadium-dependent haloperoxidase"/>
    <property type="match status" value="1"/>
</dbReference>
<dbReference type="Pfam" id="PF01569">
    <property type="entry name" value="PAP2"/>
    <property type="match status" value="1"/>
</dbReference>
<reference evidence="3" key="1">
    <citation type="journal article" date="2021" name="PeerJ">
        <title>Extensive microbial diversity within the chicken gut microbiome revealed by metagenomics and culture.</title>
        <authorList>
            <person name="Gilroy R."/>
            <person name="Ravi A."/>
            <person name="Getino M."/>
            <person name="Pursley I."/>
            <person name="Horton D.L."/>
            <person name="Alikhan N.F."/>
            <person name="Baker D."/>
            <person name="Gharbi K."/>
            <person name="Hall N."/>
            <person name="Watson M."/>
            <person name="Adriaenssens E.M."/>
            <person name="Foster-Nyarko E."/>
            <person name="Jarju S."/>
            <person name="Secka A."/>
            <person name="Antonio M."/>
            <person name="Oren A."/>
            <person name="Chaudhuri R.R."/>
            <person name="La Ragione R."/>
            <person name="Hildebrand F."/>
            <person name="Pallen M.J."/>
        </authorList>
    </citation>
    <scope>NUCLEOTIDE SEQUENCE</scope>
    <source>
        <strain evidence="3">ChiHjej13B12-14962</strain>
    </source>
</reference>
<feature type="transmembrane region" description="Helical" evidence="1">
    <location>
        <begin position="150"/>
        <end position="170"/>
    </location>
</feature>
<feature type="transmembrane region" description="Helical" evidence="1">
    <location>
        <begin position="204"/>
        <end position="225"/>
    </location>
</feature>
<dbReference type="InterPro" id="IPR000326">
    <property type="entry name" value="PAP2/HPO"/>
</dbReference>
<evidence type="ECO:0000313" key="3">
    <source>
        <dbReference type="EMBL" id="HJF13569.1"/>
    </source>
</evidence>
<sequence length="325" mass="35006">MIPPDPVHHLPADNFPASRPARRIVRMPGSRIWAWVLLAAVMITGLAATYRIFVVSSQGQLVDHAALSSAEVRLKSLHAAFVGLLADLPIVVAAIAAAGFLVLTLWRRRWAASLIVALTFAAANFTTQMLKFLLDRPELANGVPYYTGNSLPSGHVTFATATFAAVFLLVAPRWRSVVGLVGMIFSATVGVATFLDGWHRPADIVAAYLIVGLWTLIGGFIIYRISADYNVISARSRAKHASLSEILLWLLAIFGIGGAVAIVLLTGGQGALPTHFEQVTPSLRWFSFGAMLIVGAASLVCALLTSFFRWEAGREAAADHRQVPR</sequence>
<keyword evidence="1" id="KW-1133">Transmembrane helix</keyword>
<gene>
    <name evidence="3" type="ORF">K8V32_02050</name>
</gene>
<organism evidence="3 4">
    <name type="scientific">Enteractinococcus helveticum</name>
    <dbReference type="NCBI Taxonomy" id="1837282"/>
    <lineage>
        <taxon>Bacteria</taxon>
        <taxon>Bacillati</taxon>
        <taxon>Actinomycetota</taxon>
        <taxon>Actinomycetes</taxon>
        <taxon>Micrococcales</taxon>
        <taxon>Micrococcaceae</taxon>
    </lineage>
</organism>
<feature type="transmembrane region" description="Helical" evidence="1">
    <location>
        <begin position="246"/>
        <end position="265"/>
    </location>
</feature>
<protein>
    <submittedName>
        <fullName evidence="3">Phosphatase PAP2 family protein</fullName>
    </submittedName>
</protein>
<feature type="transmembrane region" description="Helical" evidence="1">
    <location>
        <begin position="110"/>
        <end position="130"/>
    </location>
</feature>
<accession>A0A921K812</accession>
<keyword evidence="1" id="KW-0472">Membrane</keyword>
<reference evidence="3" key="2">
    <citation type="submission" date="2021-09" db="EMBL/GenBank/DDBJ databases">
        <authorList>
            <person name="Gilroy R."/>
        </authorList>
    </citation>
    <scope>NUCLEOTIDE SEQUENCE</scope>
    <source>
        <strain evidence="3">ChiHjej13B12-14962</strain>
    </source>
</reference>
<proteinExistence type="predicted"/>
<dbReference type="InterPro" id="IPR036938">
    <property type="entry name" value="PAP2/HPO_sf"/>
</dbReference>
<feature type="transmembrane region" description="Helical" evidence="1">
    <location>
        <begin position="32"/>
        <end position="53"/>
    </location>
</feature>
<keyword evidence="1" id="KW-0812">Transmembrane</keyword>
<comment type="caution">
    <text evidence="3">The sequence shown here is derived from an EMBL/GenBank/DDBJ whole genome shotgun (WGS) entry which is preliminary data.</text>
</comment>
<name>A0A921K812_9MICC</name>
<dbReference type="Gene3D" id="1.20.144.10">
    <property type="entry name" value="Phosphatidic acid phosphatase type 2/haloperoxidase"/>
    <property type="match status" value="1"/>
</dbReference>